<dbReference type="RefSeq" id="WP_012879666.1">
    <property type="nucleotide sequence ID" value="NC_013530.1"/>
</dbReference>
<dbReference type="PANTHER" id="PTHR43566:SF2">
    <property type="entry name" value="DUF4143 DOMAIN-CONTAINING PROTEIN"/>
    <property type="match status" value="1"/>
</dbReference>
<keyword evidence="4" id="KW-1185">Reference proteome</keyword>
<dbReference type="InterPro" id="IPR041682">
    <property type="entry name" value="AAA_14"/>
</dbReference>
<evidence type="ECO:0000259" key="2">
    <source>
        <dbReference type="Pfam" id="PF13635"/>
    </source>
</evidence>
<dbReference type="HOGENOM" id="CLU_041527_4_1_11"/>
<dbReference type="Pfam" id="PF13635">
    <property type="entry name" value="DUF4143"/>
    <property type="match status" value="1"/>
</dbReference>
<dbReference type="EMBL" id="CP001821">
    <property type="protein sequence ID" value="ACZ31924.1"/>
    <property type="molecule type" value="Genomic_DNA"/>
</dbReference>
<evidence type="ECO:0000313" key="4">
    <source>
        <dbReference type="Proteomes" id="UP000002255"/>
    </source>
</evidence>
<proteinExistence type="predicted"/>
<dbReference type="Pfam" id="PF13173">
    <property type="entry name" value="AAA_14"/>
    <property type="match status" value="1"/>
</dbReference>
<dbReference type="InterPro" id="IPR025420">
    <property type="entry name" value="DUF4143"/>
</dbReference>
<dbReference type="Proteomes" id="UP000002255">
    <property type="component" value="Chromosome"/>
</dbReference>
<name>D1BZ27_XYLCX</name>
<sequence length="425" mass="46025">MDYRRRVVDDTLDEMFPHLAAIALEGAKGVGKSATAGERAATVVNLADPRRRAAVELDWDYVTTVRPPVLVDEWQLYPPVWDRVKKAVDEDSSGGRYLLAGSANVAPGTRIHSGAGRIISLRMRPLSVAERGLIDPTVSFAELLAGGRPTVRGQSSVTPGDYVDEILASGFPGIRELPARLRAQQLDGYLARIVERELPENGVEVRRPAALRRWLAAYGAATSSTATYTTILDAATPGESDKISRATADSYRNHLERIFVVDPVEAWIPVFNPLKKLGSSPKHHLVDPALAARIAGVDRAGLLSGDGHVLAGGAATWLGALFESLVTQSVRVYADAAFARVGHLRTRDSNYPREVDLVVEGDDRRVVGIEVKLAPVVTDRDVRHLLWLRDQLGDRVADLVVVTTGDIAYRRADGIAVVPLALLGP</sequence>
<dbReference type="eggNOG" id="COG1373">
    <property type="taxonomic scope" value="Bacteria"/>
</dbReference>
<dbReference type="KEGG" id="xce:Xcel_2916"/>
<organism evidence="3 4">
    <name type="scientific">Xylanimonas cellulosilytica (strain DSM 15894 / JCM 12276 / CECT 5975 / KCTC 9989 / LMG 20990 / NBRC 107835 / XIL07)</name>
    <dbReference type="NCBI Taxonomy" id="446471"/>
    <lineage>
        <taxon>Bacteria</taxon>
        <taxon>Bacillati</taxon>
        <taxon>Actinomycetota</taxon>
        <taxon>Actinomycetes</taxon>
        <taxon>Micrococcales</taxon>
        <taxon>Promicromonosporaceae</taxon>
        <taxon>Xylanimonas</taxon>
    </lineage>
</organism>
<reference evidence="4" key="1">
    <citation type="submission" date="2009-11" db="EMBL/GenBank/DDBJ databases">
        <title>The complete chromosome of Xylanimonas cellulosilytica DSM 15894.</title>
        <authorList>
            <consortium name="US DOE Joint Genome Institute (JGI-PGF)"/>
            <person name="Lucas S."/>
            <person name="Copeland A."/>
            <person name="Lapidus A."/>
            <person name="Glavina del Rio T."/>
            <person name="Dalin E."/>
            <person name="Tice H."/>
            <person name="Bruce D."/>
            <person name="Goodwin L."/>
            <person name="Pitluck S."/>
            <person name="Kyrpides N."/>
            <person name="Mavromatis K."/>
            <person name="Ivanova N."/>
            <person name="Mikhailova N."/>
            <person name="Foster B."/>
            <person name="Clum A."/>
            <person name="Brettin T."/>
            <person name="Detter J.C."/>
            <person name="Han C."/>
            <person name="Larimer F."/>
            <person name="Land M."/>
            <person name="Hauser L."/>
            <person name="Markowitz V."/>
            <person name="Cheng J.F."/>
            <person name="Hugenholtz P."/>
            <person name="Woyke T."/>
            <person name="Wu D."/>
            <person name="Gehrich-Schroeter G."/>
            <person name="Schneider S."/>
            <person name="Pukall S.R."/>
            <person name="Klenk H.P."/>
            <person name="Eisen J.A."/>
        </authorList>
    </citation>
    <scope>NUCLEOTIDE SEQUENCE [LARGE SCALE GENOMIC DNA]</scope>
    <source>
        <strain evidence="4">DSM 15894 / CECT 5975 / LMG 20990 / XIL07</strain>
    </source>
</reference>
<evidence type="ECO:0000259" key="1">
    <source>
        <dbReference type="Pfam" id="PF13173"/>
    </source>
</evidence>
<reference evidence="3 4" key="2">
    <citation type="journal article" date="2010" name="Stand. Genomic Sci.">
        <title>Complete genome sequence of Xylanimonas cellulosilytica type strain (XIL07).</title>
        <authorList>
            <person name="Foster B."/>
            <person name="Pukall R."/>
            <person name="Abt B."/>
            <person name="Nolan M."/>
            <person name="Glavina Del Rio T."/>
            <person name="Chen F."/>
            <person name="Lucas S."/>
            <person name="Tice H."/>
            <person name="Pitluck S."/>
            <person name="Cheng J.-F."/>
            <person name="Chertkov O."/>
            <person name="Brettin T."/>
            <person name="Han C."/>
            <person name="Detter J.C."/>
            <person name="Bruce D."/>
            <person name="Goodwin L."/>
            <person name="Ivanova N."/>
            <person name="Mavromatis K."/>
            <person name="Pati A."/>
            <person name="Mikhailova N."/>
            <person name="Chen A."/>
            <person name="Palaniappan K."/>
            <person name="Land M."/>
            <person name="Hauser L."/>
            <person name="Chang Y.-J."/>
            <person name="Jeffries C.D."/>
            <person name="Chain P."/>
            <person name="Rohde M."/>
            <person name="Goeker M."/>
            <person name="Bristow J."/>
            <person name="Eisen J.A."/>
            <person name="Markowitz V."/>
            <person name="Hugenholtz P."/>
            <person name="Kyrpides N.C."/>
            <person name="Klenk H.-P."/>
            <person name="Lapidus A."/>
        </authorList>
    </citation>
    <scope>NUCLEOTIDE SEQUENCE [LARGE SCALE GENOMIC DNA]</scope>
    <source>
        <strain evidence="4">DSM 15894 / CECT 5975 / LMG 20990 / XIL07</strain>
    </source>
</reference>
<feature type="domain" description="AAA" evidence="1">
    <location>
        <begin position="21"/>
        <end position="130"/>
    </location>
</feature>
<gene>
    <name evidence="3" type="ordered locus">Xcel_2916</name>
</gene>
<dbReference type="PANTHER" id="PTHR43566">
    <property type="entry name" value="CONSERVED PROTEIN"/>
    <property type="match status" value="1"/>
</dbReference>
<protein>
    <submittedName>
        <fullName evidence="3">ATPase (AAA+ superfamily)-like protein</fullName>
    </submittedName>
</protein>
<dbReference type="AlphaFoldDB" id="D1BZ27"/>
<dbReference type="STRING" id="446471.Xcel_2916"/>
<evidence type="ECO:0000313" key="3">
    <source>
        <dbReference type="EMBL" id="ACZ31924.1"/>
    </source>
</evidence>
<feature type="domain" description="DUF4143" evidence="2">
    <location>
        <begin position="204"/>
        <end position="373"/>
    </location>
</feature>
<accession>D1BZ27</accession>